<reference evidence="1 2" key="1">
    <citation type="journal article" date="2014" name="Genome Announc.">
        <title>Draft Genome Sequences of Three Alkaliphilic Bacillus Strains, Bacillus wakoensis JCM 9140T, Bacillus akibai JCM 9157T, and Bacillus hemicellulosilyticus JCM 9152T.</title>
        <authorList>
            <person name="Yuki M."/>
            <person name="Oshima K."/>
            <person name="Suda W."/>
            <person name="Oshida Y."/>
            <person name="Kitamura K."/>
            <person name="Iida T."/>
            <person name="Hattori M."/>
            <person name="Ohkuma M."/>
        </authorList>
    </citation>
    <scope>NUCLEOTIDE SEQUENCE [LARGE SCALE GENOMIC DNA]</scope>
    <source>
        <strain evidence="1 2">JCM 9157</strain>
    </source>
</reference>
<accession>W4QU48</accession>
<dbReference type="EMBL" id="BAUV01000022">
    <property type="protein sequence ID" value="GAE35695.1"/>
    <property type="molecule type" value="Genomic_DNA"/>
</dbReference>
<organism evidence="1 2">
    <name type="scientific">Halalkalibacter akibai (strain ATCC 43226 / DSM 21942 / CIP 109018 / JCM 9157 / 1139)</name>
    <name type="common">Bacillus akibai</name>
    <dbReference type="NCBI Taxonomy" id="1236973"/>
    <lineage>
        <taxon>Bacteria</taxon>
        <taxon>Bacillati</taxon>
        <taxon>Bacillota</taxon>
        <taxon>Bacilli</taxon>
        <taxon>Bacillales</taxon>
        <taxon>Bacillaceae</taxon>
        <taxon>Halalkalibacter</taxon>
    </lineage>
</organism>
<dbReference type="RefSeq" id="WP_035665215.1">
    <property type="nucleotide sequence ID" value="NZ_BAUV01000022.1"/>
</dbReference>
<keyword evidence="2" id="KW-1185">Reference proteome</keyword>
<gene>
    <name evidence="1" type="ORF">JCM9157_2812</name>
</gene>
<proteinExistence type="predicted"/>
<dbReference type="AlphaFoldDB" id="W4QU48"/>
<sequence length="159" mass="18702">MLEIYLINSLDSPFNKKDNMFYRKGYSVEYETEHLENLMYSVEEEDVLNPAEELAKFIKSPTEEVILFYFYNNLANSTKAIIGEPMIYGEFKGSKLERTLETILKKWAGTNYEIHKSYFAKYLHDGPDSYDDLDNVFIISTQHDEKFDELIEVINSLHI</sequence>
<comment type="caution">
    <text evidence="1">The sequence shown here is derived from an EMBL/GenBank/DDBJ whole genome shotgun (WGS) entry which is preliminary data.</text>
</comment>
<name>W4QU48_HALA3</name>
<dbReference type="Proteomes" id="UP000018896">
    <property type="component" value="Unassembled WGS sequence"/>
</dbReference>
<evidence type="ECO:0000313" key="1">
    <source>
        <dbReference type="EMBL" id="GAE35695.1"/>
    </source>
</evidence>
<protein>
    <submittedName>
        <fullName evidence="1">Uncharacterized protein</fullName>
    </submittedName>
</protein>
<evidence type="ECO:0000313" key="2">
    <source>
        <dbReference type="Proteomes" id="UP000018896"/>
    </source>
</evidence>